<keyword evidence="4" id="KW-0297">G-protein coupled receptor</keyword>
<proteinExistence type="predicted"/>
<dbReference type="PRINTS" id="PR00237">
    <property type="entry name" value="GPCRRHODOPSN"/>
</dbReference>
<name>A0A177BC75_9BILA</name>
<dbReference type="SUPFAM" id="SSF81321">
    <property type="entry name" value="Family A G protein-coupled receptor-like"/>
    <property type="match status" value="1"/>
</dbReference>
<keyword evidence="5 8" id="KW-0472">Membrane</keyword>
<dbReference type="EMBL" id="LWCA01000068">
    <property type="protein sequence ID" value="OAF71242.1"/>
    <property type="molecule type" value="Genomic_DNA"/>
</dbReference>
<accession>A0A177BC75</accession>
<dbReference type="Gene3D" id="1.20.1070.10">
    <property type="entry name" value="Rhodopsin 7-helix transmembrane proteins"/>
    <property type="match status" value="1"/>
</dbReference>
<protein>
    <recommendedName>
        <fullName evidence="9">G-protein coupled receptors family 1 profile domain-containing protein</fullName>
    </recommendedName>
</protein>
<evidence type="ECO:0000256" key="7">
    <source>
        <dbReference type="ARBA" id="ARBA00023224"/>
    </source>
</evidence>
<dbReference type="GO" id="GO:0004930">
    <property type="term" value="F:G protein-coupled receptor activity"/>
    <property type="evidence" value="ECO:0007669"/>
    <property type="project" value="UniProtKB-KW"/>
</dbReference>
<dbReference type="Pfam" id="PF00001">
    <property type="entry name" value="7tm_1"/>
    <property type="match status" value="1"/>
</dbReference>
<dbReference type="InterPro" id="IPR017452">
    <property type="entry name" value="GPCR_Rhodpsn_7TM"/>
</dbReference>
<feature type="transmembrane region" description="Helical" evidence="8">
    <location>
        <begin position="38"/>
        <end position="63"/>
    </location>
</feature>
<dbReference type="InterPro" id="IPR000276">
    <property type="entry name" value="GPCR_Rhodpsn"/>
</dbReference>
<evidence type="ECO:0000256" key="6">
    <source>
        <dbReference type="ARBA" id="ARBA00023170"/>
    </source>
</evidence>
<keyword evidence="3 8" id="KW-1133">Transmembrane helix</keyword>
<sequence>MIGLIVMLGIFAFVGVIGNGLVIIVYTSIRCRNINQKFLNFFILQMTIADFIVCLVLQIFSIYMEYNQWTVEYDWICKLYQFVVTSYIPYSIFLTVAIAVERFITICFPFHRRTMTLFRAKIVCLLCFIMSISLSLVVVLMYGTYKKMIGFSQQFNTSQLNVTQVKSFHISGFNVTKIKGMQLSGLSMGQFQFLNLSRLNTYQLKSLNISVNTYYTGICQPTFIHFSQKFMTIYQTVYSNIFLVCLLLVLILYIFLFRKIVKQRNKAKKLKSGYQIINKKLENKKIDNKLINSITKCGSRLKPYRKKKDIYLQQSKINSLIANLKTAIMLFVVTLNSVCPPAEPLYSVTTDY</sequence>
<dbReference type="AlphaFoldDB" id="A0A177BC75"/>
<feature type="transmembrane region" description="Helical" evidence="8">
    <location>
        <begin position="88"/>
        <end position="110"/>
    </location>
</feature>
<feature type="transmembrane region" description="Helical" evidence="8">
    <location>
        <begin position="6"/>
        <end position="26"/>
    </location>
</feature>
<dbReference type="Proteomes" id="UP000078046">
    <property type="component" value="Unassembled WGS sequence"/>
</dbReference>
<comment type="subcellular location">
    <subcellularLocation>
        <location evidence="1">Membrane</location>
        <topology evidence="1">Multi-pass membrane protein</topology>
    </subcellularLocation>
</comment>
<keyword evidence="2 8" id="KW-0812">Transmembrane</keyword>
<evidence type="ECO:0000256" key="3">
    <source>
        <dbReference type="ARBA" id="ARBA00022989"/>
    </source>
</evidence>
<evidence type="ECO:0000256" key="8">
    <source>
        <dbReference type="SAM" id="Phobius"/>
    </source>
</evidence>
<evidence type="ECO:0000256" key="2">
    <source>
        <dbReference type="ARBA" id="ARBA00022692"/>
    </source>
</evidence>
<dbReference type="OrthoDB" id="5969463at2759"/>
<keyword evidence="7" id="KW-0807">Transducer</keyword>
<feature type="transmembrane region" description="Helical" evidence="8">
    <location>
        <begin position="237"/>
        <end position="256"/>
    </location>
</feature>
<evidence type="ECO:0000313" key="10">
    <source>
        <dbReference type="EMBL" id="OAF71242.1"/>
    </source>
</evidence>
<dbReference type="CDD" id="cd00637">
    <property type="entry name" value="7tm_classA_rhodopsin-like"/>
    <property type="match status" value="1"/>
</dbReference>
<evidence type="ECO:0000256" key="5">
    <source>
        <dbReference type="ARBA" id="ARBA00023136"/>
    </source>
</evidence>
<organism evidence="10 11">
    <name type="scientific">Intoshia linei</name>
    <dbReference type="NCBI Taxonomy" id="1819745"/>
    <lineage>
        <taxon>Eukaryota</taxon>
        <taxon>Metazoa</taxon>
        <taxon>Spiralia</taxon>
        <taxon>Lophotrochozoa</taxon>
        <taxon>Mesozoa</taxon>
        <taxon>Orthonectida</taxon>
        <taxon>Rhopaluridae</taxon>
        <taxon>Intoshia</taxon>
    </lineage>
</organism>
<dbReference type="PANTHER" id="PTHR45695">
    <property type="entry name" value="LEUCOKININ RECEPTOR-RELATED"/>
    <property type="match status" value="1"/>
</dbReference>
<dbReference type="PROSITE" id="PS50262">
    <property type="entry name" value="G_PROTEIN_RECEP_F1_2"/>
    <property type="match status" value="1"/>
</dbReference>
<feature type="transmembrane region" description="Helical" evidence="8">
    <location>
        <begin position="122"/>
        <end position="145"/>
    </location>
</feature>
<evidence type="ECO:0000313" key="11">
    <source>
        <dbReference type="Proteomes" id="UP000078046"/>
    </source>
</evidence>
<dbReference type="PANTHER" id="PTHR45695:SF22">
    <property type="entry name" value="G-PROTEIN COUPLED RECEPTORS FAMILY 1 PROFILE DOMAIN-CONTAINING PROTEIN"/>
    <property type="match status" value="1"/>
</dbReference>
<keyword evidence="6" id="KW-0675">Receptor</keyword>
<evidence type="ECO:0000256" key="1">
    <source>
        <dbReference type="ARBA" id="ARBA00004141"/>
    </source>
</evidence>
<gene>
    <name evidence="10" type="ORF">A3Q56_00990</name>
</gene>
<evidence type="ECO:0000256" key="4">
    <source>
        <dbReference type="ARBA" id="ARBA00023040"/>
    </source>
</evidence>
<comment type="caution">
    <text evidence="10">The sequence shown here is derived from an EMBL/GenBank/DDBJ whole genome shotgun (WGS) entry which is preliminary data.</text>
</comment>
<keyword evidence="11" id="KW-1185">Reference proteome</keyword>
<evidence type="ECO:0000259" key="9">
    <source>
        <dbReference type="PROSITE" id="PS50262"/>
    </source>
</evidence>
<feature type="domain" description="G-protein coupled receptors family 1 profile" evidence="9">
    <location>
        <begin position="18"/>
        <end position="352"/>
    </location>
</feature>
<dbReference type="GO" id="GO:0005886">
    <property type="term" value="C:plasma membrane"/>
    <property type="evidence" value="ECO:0007669"/>
    <property type="project" value="TreeGrafter"/>
</dbReference>
<reference evidence="10 11" key="1">
    <citation type="submission" date="2016-04" db="EMBL/GenBank/DDBJ databases">
        <title>The genome of Intoshia linei affirms orthonectids as highly simplified spiralians.</title>
        <authorList>
            <person name="Mikhailov K.V."/>
            <person name="Slusarev G.S."/>
            <person name="Nikitin M.A."/>
            <person name="Logacheva M.D."/>
            <person name="Penin A."/>
            <person name="Aleoshin V."/>
            <person name="Panchin Y.V."/>
        </authorList>
    </citation>
    <scope>NUCLEOTIDE SEQUENCE [LARGE SCALE GENOMIC DNA]</scope>
    <source>
        <strain evidence="10">Intl2013</strain>
        <tissue evidence="10">Whole animal</tissue>
    </source>
</reference>